<evidence type="ECO:0000256" key="6">
    <source>
        <dbReference type="ARBA" id="ARBA00022833"/>
    </source>
</evidence>
<dbReference type="SUPFAM" id="SSF53187">
    <property type="entry name" value="Zn-dependent exopeptidases"/>
    <property type="match status" value="1"/>
</dbReference>
<dbReference type="CDD" id="cd03888">
    <property type="entry name" value="M20_PepV"/>
    <property type="match status" value="1"/>
</dbReference>
<evidence type="ECO:0000256" key="8">
    <source>
        <dbReference type="ARBA" id="ARBA00023049"/>
    </source>
</evidence>
<keyword evidence="3" id="KW-0645">Protease</keyword>
<dbReference type="Gene3D" id="3.40.630.10">
    <property type="entry name" value="Zn peptidases"/>
    <property type="match status" value="1"/>
</dbReference>
<dbReference type="AlphaFoldDB" id="W7D5T0"/>
<dbReference type="InterPro" id="IPR050072">
    <property type="entry name" value="Peptidase_M20A"/>
</dbReference>
<evidence type="ECO:0000256" key="4">
    <source>
        <dbReference type="ARBA" id="ARBA00022723"/>
    </source>
</evidence>
<dbReference type="EMBL" id="AODH01000016">
    <property type="protein sequence ID" value="EUJ40648.1"/>
    <property type="molecule type" value="Genomic_DNA"/>
</dbReference>
<dbReference type="InterPro" id="IPR002933">
    <property type="entry name" value="Peptidase_M20"/>
</dbReference>
<dbReference type="GO" id="GO:0008270">
    <property type="term" value="F:zinc ion binding"/>
    <property type="evidence" value="ECO:0007669"/>
    <property type="project" value="InterPro"/>
</dbReference>
<dbReference type="PROSITE" id="PS00758">
    <property type="entry name" value="ARGE_DAPE_CPG2_1"/>
    <property type="match status" value="1"/>
</dbReference>
<dbReference type="Pfam" id="PF01546">
    <property type="entry name" value="Peptidase_M20"/>
    <property type="match status" value="1"/>
</dbReference>
<dbReference type="InterPro" id="IPR010964">
    <property type="entry name" value="M20A_pepV-rel"/>
</dbReference>
<proteinExistence type="inferred from homology"/>
<dbReference type="GO" id="GO:0006526">
    <property type="term" value="P:L-arginine biosynthetic process"/>
    <property type="evidence" value="ECO:0007669"/>
    <property type="project" value="TreeGrafter"/>
</dbReference>
<dbReference type="GO" id="GO:0016805">
    <property type="term" value="F:dipeptidase activity"/>
    <property type="evidence" value="ECO:0007669"/>
    <property type="project" value="UniProtKB-KW"/>
</dbReference>
<dbReference type="GO" id="GO:0008777">
    <property type="term" value="F:acetylornithine deacetylase activity"/>
    <property type="evidence" value="ECO:0007669"/>
    <property type="project" value="TreeGrafter"/>
</dbReference>
<dbReference type="STRING" id="1265861.BCAMP_04622"/>
<comment type="similarity">
    <text evidence="2">Belongs to the peptidase M20A family.</text>
</comment>
<dbReference type="GO" id="GO:0006508">
    <property type="term" value="P:proteolysis"/>
    <property type="evidence" value="ECO:0007669"/>
    <property type="project" value="UniProtKB-KW"/>
</dbReference>
<organism evidence="9 10">
    <name type="scientific">Brochothrix campestris FSL F6-1037</name>
    <dbReference type="NCBI Taxonomy" id="1265861"/>
    <lineage>
        <taxon>Bacteria</taxon>
        <taxon>Bacillati</taxon>
        <taxon>Bacillota</taxon>
        <taxon>Bacilli</taxon>
        <taxon>Bacillales</taxon>
        <taxon>Listeriaceae</taxon>
        <taxon>Brochothrix</taxon>
    </lineage>
</organism>
<dbReference type="PATRIC" id="fig|1265861.3.peg.909"/>
<keyword evidence="7" id="KW-0224">Dipeptidase</keyword>
<dbReference type="NCBIfam" id="NF005591">
    <property type="entry name" value="PRK07318.1"/>
    <property type="match status" value="1"/>
</dbReference>
<protein>
    <submittedName>
        <fullName evidence="9">Dipeptidase PepV</fullName>
    </submittedName>
</protein>
<comment type="caution">
    <text evidence="9">The sequence shown here is derived from an EMBL/GenBank/DDBJ whole genome shotgun (WGS) entry which is preliminary data.</text>
</comment>
<dbReference type="Proteomes" id="UP000019243">
    <property type="component" value="Unassembled WGS sequence"/>
</dbReference>
<reference evidence="9 10" key="1">
    <citation type="submission" date="2012-12" db="EMBL/GenBank/DDBJ databases">
        <title>Novel taxa of Listeriaceae from agricultural environments in the United States.</title>
        <authorList>
            <person name="den Bakker H.C."/>
            <person name="Allred A."/>
            <person name="Warchocki S."/>
            <person name="Wright E.M."/>
            <person name="Burrell A."/>
            <person name="Nightingale K.K."/>
            <person name="Kephart D."/>
            <person name="Wiedmann M."/>
        </authorList>
    </citation>
    <scope>NUCLEOTIDE SEQUENCE [LARGE SCALE GENOMIC DNA]</scope>
    <source>
        <strain evidence="9 10">FSL F6-1037</strain>
    </source>
</reference>
<evidence type="ECO:0000256" key="1">
    <source>
        <dbReference type="ARBA" id="ARBA00001947"/>
    </source>
</evidence>
<evidence type="ECO:0000313" key="9">
    <source>
        <dbReference type="EMBL" id="EUJ40648.1"/>
    </source>
</evidence>
<accession>W7D5T0</accession>
<dbReference type="OrthoDB" id="9761532at2"/>
<dbReference type="InterPro" id="IPR036264">
    <property type="entry name" value="Bact_exopeptidase_dim_dom"/>
</dbReference>
<dbReference type="NCBIfam" id="TIGR01887">
    <property type="entry name" value="dipeptidaselike"/>
    <property type="match status" value="1"/>
</dbReference>
<keyword evidence="5" id="KW-0378">Hydrolase</keyword>
<dbReference type="RefSeq" id="WP_035313937.1">
    <property type="nucleotide sequence ID" value="NZ_AODH01000016.1"/>
</dbReference>
<gene>
    <name evidence="9" type="ORF">BCAMP_04622</name>
</gene>
<evidence type="ECO:0000256" key="7">
    <source>
        <dbReference type="ARBA" id="ARBA00022997"/>
    </source>
</evidence>
<evidence type="ECO:0000256" key="5">
    <source>
        <dbReference type="ARBA" id="ARBA00022801"/>
    </source>
</evidence>
<evidence type="ECO:0000313" key="10">
    <source>
        <dbReference type="Proteomes" id="UP000019243"/>
    </source>
</evidence>
<dbReference type="Gene3D" id="3.30.70.360">
    <property type="match status" value="2"/>
</dbReference>
<sequence>MTNINWKQEVESRQDAMLEDLKDLLRIRSVREDDKATAGAPFGPGPKAALDFMMAMGEKDGFTTKVIEDVAGHIEYGQGEEIVGILGHVDVVPEGNGWESAPYEPEMRDGKLFARGVSDDKGPTMAAYYGLKIIKELGLPVSKKIRFFIGSDEESGMSCLKTYLKNEQMPTIAFAPDAEFPIINTEKGISSVDVSFENNRPAEKGEFELEAFTAGERYNMVAADASATLTKVGDTASMMVAFNKYIDANTALEGSIEATDDTITVSVIGKSAHAMEPRNGVNAGLALLHFLSGYDIAGSANDFVSFAMKYLYDDTRAEHFGIAAEDESGDLTMNVGLLSFGKDGGKFGLNFRYPYTFDMPTAKDAIAAKATAFNGSITLFEDEKPSHVDGDSFLVSTLAKVYEKETGEKSELLSIGGGTYARYLTEAVAFGAAFPGSVDTMHQKNEFSVWEDLVKASVIYAEAIYELAK</sequence>
<name>W7D5T0_9LIST</name>
<evidence type="ECO:0000256" key="3">
    <source>
        <dbReference type="ARBA" id="ARBA00022670"/>
    </source>
</evidence>
<dbReference type="PANTHER" id="PTHR43808">
    <property type="entry name" value="ACETYLORNITHINE DEACETYLASE"/>
    <property type="match status" value="1"/>
</dbReference>
<comment type="cofactor">
    <cofactor evidence="1">
        <name>Zn(2+)</name>
        <dbReference type="ChEBI" id="CHEBI:29105"/>
    </cofactor>
</comment>
<dbReference type="InterPro" id="IPR001261">
    <property type="entry name" value="ArgE/DapE_CS"/>
</dbReference>
<keyword evidence="6" id="KW-0862">Zinc</keyword>
<evidence type="ECO:0000256" key="2">
    <source>
        <dbReference type="ARBA" id="ARBA00006247"/>
    </source>
</evidence>
<keyword evidence="10" id="KW-1185">Reference proteome</keyword>
<keyword evidence="4" id="KW-0479">Metal-binding</keyword>
<keyword evidence="8" id="KW-0482">Metalloprotease</keyword>
<dbReference type="SUPFAM" id="SSF55031">
    <property type="entry name" value="Bacterial exopeptidase dimerisation domain"/>
    <property type="match status" value="1"/>
</dbReference>
<dbReference type="PANTHER" id="PTHR43808:SF31">
    <property type="entry name" value="N-ACETYL-L-CITRULLINE DEACETYLASE"/>
    <property type="match status" value="1"/>
</dbReference>
<dbReference type="GO" id="GO:0008237">
    <property type="term" value="F:metallopeptidase activity"/>
    <property type="evidence" value="ECO:0007669"/>
    <property type="project" value="UniProtKB-KW"/>
</dbReference>